<evidence type="ECO:0000256" key="1">
    <source>
        <dbReference type="ARBA" id="ARBA00004141"/>
    </source>
</evidence>
<protein>
    <submittedName>
        <fullName evidence="7">Uncharacterized protein</fullName>
    </submittedName>
</protein>
<dbReference type="PANTHER" id="PTHR12191:SF37">
    <property type="entry name" value="ZINC TRANSPORTER FOI"/>
    <property type="match status" value="1"/>
</dbReference>
<feature type="transmembrane region" description="Helical" evidence="6">
    <location>
        <begin position="7"/>
        <end position="27"/>
    </location>
</feature>
<comment type="similarity">
    <text evidence="2">Belongs to the ZIP transporter (TC 2.A.5) family.</text>
</comment>
<comment type="subcellular location">
    <subcellularLocation>
        <location evidence="1">Membrane</location>
        <topology evidence="1">Multi-pass membrane protein</topology>
    </subcellularLocation>
</comment>
<dbReference type="Pfam" id="PF02535">
    <property type="entry name" value="Zip"/>
    <property type="match status" value="1"/>
</dbReference>
<evidence type="ECO:0000313" key="8">
    <source>
        <dbReference type="Proteomes" id="UP000784294"/>
    </source>
</evidence>
<dbReference type="OrthoDB" id="200954at2759"/>
<dbReference type="GO" id="GO:0030003">
    <property type="term" value="P:intracellular monoatomic cation homeostasis"/>
    <property type="evidence" value="ECO:0007669"/>
    <property type="project" value="TreeGrafter"/>
</dbReference>
<comment type="caution">
    <text evidence="7">The sequence shown here is derived from an EMBL/GenBank/DDBJ whole genome shotgun (WGS) entry which is preliminary data.</text>
</comment>
<keyword evidence="3 6" id="KW-0812">Transmembrane</keyword>
<dbReference type="InterPro" id="IPR003689">
    <property type="entry name" value="ZIP"/>
</dbReference>
<evidence type="ECO:0000313" key="7">
    <source>
        <dbReference type="EMBL" id="VEL11035.1"/>
    </source>
</evidence>
<dbReference type="EMBL" id="CAAALY010010662">
    <property type="protein sequence ID" value="VEL11035.1"/>
    <property type="molecule type" value="Genomic_DNA"/>
</dbReference>
<accession>A0A3S5B226</accession>
<organism evidence="7 8">
    <name type="scientific">Protopolystoma xenopodis</name>
    <dbReference type="NCBI Taxonomy" id="117903"/>
    <lineage>
        <taxon>Eukaryota</taxon>
        <taxon>Metazoa</taxon>
        <taxon>Spiralia</taxon>
        <taxon>Lophotrochozoa</taxon>
        <taxon>Platyhelminthes</taxon>
        <taxon>Monogenea</taxon>
        <taxon>Polyopisthocotylea</taxon>
        <taxon>Polystomatidea</taxon>
        <taxon>Polystomatidae</taxon>
        <taxon>Protopolystoma</taxon>
    </lineage>
</organism>
<keyword evidence="8" id="KW-1185">Reference proteome</keyword>
<feature type="transmembrane region" description="Helical" evidence="6">
    <location>
        <begin position="33"/>
        <end position="58"/>
    </location>
</feature>
<dbReference type="PANTHER" id="PTHR12191">
    <property type="entry name" value="SOLUTE CARRIER FAMILY 39"/>
    <property type="match status" value="1"/>
</dbReference>
<dbReference type="InterPro" id="IPR050799">
    <property type="entry name" value="ZIP_Transporter"/>
</dbReference>
<proteinExistence type="inferred from homology"/>
<keyword evidence="4 6" id="KW-1133">Transmembrane helix</keyword>
<evidence type="ECO:0000256" key="2">
    <source>
        <dbReference type="ARBA" id="ARBA00006939"/>
    </source>
</evidence>
<dbReference type="AlphaFoldDB" id="A0A3S5B226"/>
<dbReference type="GO" id="GO:0005886">
    <property type="term" value="C:plasma membrane"/>
    <property type="evidence" value="ECO:0007669"/>
    <property type="project" value="TreeGrafter"/>
</dbReference>
<dbReference type="GO" id="GO:0005385">
    <property type="term" value="F:zinc ion transmembrane transporter activity"/>
    <property type="evidence" value="ECO:0007669"/>
    <property type="project" value="TreeGrafter"/>
</dbReference>
<reference evidence="7" key="1">
    <citation type="submission" date="2018-11" db="EMBL/GenBank/DDBJ databases">
        <authorList>
            <consortium name="Pathogen Informatics"/>
        </authorList>
    </citation>
    <scope>NUCLEOTIDE SEQUENCE</scope>
</reference>
<evidence type="ECO:0000256" key="4">
    <source>
        <dbReference type="ARBA" id="ARBA00022989"/>
    </source>
</evidence>
<sequence>MNVPTALCFNLLSASTAYIGFFIGIAVGELSNASLYAFSITAGLFLYIALANMVSYFLHRPSLT</sequence>
<evidence type="ECO:0000256" key="6">
    <source>
        <dbReference type="SAM" id="Phobius"/>
    </source>
</evidence>
<evidence type="ECO:0000256" key="3">
    <source>
        <dbReference type="ARBA" id="ARBA00022692"/>
    </source>
</evidence>
<name>A0A3S5B226_9PLAT</name>
<dbReference type="GO" id="GO:0071578">
    <property type="term" value="P:zinc ion import across plasma membrane"/>
    <property type="evidence" value="ECO:0007669"/>
    <property type="project" value="TreeGrafter"/>
</dbReference>
<dbReference type="GO" id="GO:0140410">
    <property type="term" value="F:monoatomic cation:bicarbonate symporter activity"/>
    <property type="evidence" value="ECO:0007669"/>
    <property type="project" value="TreeGrafter"/>
</dbReference>
<evidence type="ECO:0000256" key="5">
    <source>
        <dbReference type="ARBA" id="ARBA00023136"/>
    </source>
</evidence>
<dbReference type="Proteomes" id="UP000784294">
    <property type="component" value="Unassembled WGS sequence"/>
</dbReference>
<keyword evidence="5 6" id="KW-0472">Membrane</keyword>
<gene>
    <name evidence="7" type="ORF">PXEA_LOCUS4475</name>
</gene>